<comment type="caution">
    <text evidence="8">The sequence shown here is derived from an EMBL/GenBank/DDBJ whole genome shotgun (WGS) entry which is preliminary data.</text>
</comment>
<organism evidence="8 9">
    <name type="scientific">Mailhella massiliensis</name>
    <dbReference type="NCBI Taxonomy" id="1903261"/>
    <lineage>
        <taxon>Bacteria</taxon>
        <taxon>Pseudomonadati</taxon>
        <taxon>Thermodesulfobacteriota</taxon>
        <taxon>Desulfovibrionia</taxon>
        <taxon>Desulfovibrionales</taxon>
        <taxon>Desulfovibrionaceae</taxon>
        <taxon>Mailhella</taxon>
    </lineage>
</organism>
<dbReference type="GO" id="GO:0140662">
    <property type="term" value="F:ATP-dependent protein folding chaperone"/>
    <property type="evidence" value="ECO:0007669"/>
    <property type="project" value="InterPro"/>
</dbReference>
<dbReference type="HAMAP" id="MF_00505">
    <property type="entry name" value="HSP90"/>
    <property type="match status" value="1"/>
</dbReference>
<evidence type="ECO:0000256" key="1">
    <source>
        <dbReference type="ARBA" id="ARBA00008239"/>
    </source>
</evidence>
<dbReference type="SUPFAM" id="SSF55874">
    <property type="entry name" value="ATPase domain of HSP90 chaperone/DNA topoisomerase II/histidine kinase"/>
    <property type="match status" value="1"/>
</dbReference>
<name>A0A921DRM2_9BACT</name>
<evidence type="ECO:0000256" key="2">
    <source>
        <dbReference type="ARBA" id="ARBA00022741"/>
    </source>
</evidence>
<dbReference type="InterPro" id="IPR037196">
    <property type="entry name" value="HSP90_C"/>
</dbReference>
<feature type="binding site" evidence="6">
    <location>
        <position position="84"/>
    </location>
    <ligand>
        <name>ATP</name>
        <dbReference type="ChEBI" id="CHEBI:30616"/>
    </ligand>
</feature>
<dbReference type="InterPro" id="IPR036890">
    <property type="entry name" value="HATPase_C_sf"/>
</dbReference>
<gene>
    <name evidence="5 8" type="primary">htpG</name>
    <name evidence="8" type="ORF">K8W16_00695</name>
</gene>
<comment type="caution">
    <text evidence="5">Lacks conserved residue(s) required for the propagation of feature annotation.</text>
</comment>
<comment type="similarity">
    <text evidence="1 5">Belongs to the heat shock protein 90 family.</text>
</comment>
<reference evidence="8" key="1">
    <citation type="journal article" date="2021" name="PeerJ">
        <title>Extensive microbial diversity within the chicken gut microbiome revealed by metagenomics and culture.</title>
        <authorList>
            <person name="Gilroy R."/>
            <person name="Ravi A."/>
            <person name="Getino M."/>
            <person name="Pursley I."/>
            <person name="Horton D.L."/>
            <person name="Alikhan N.F."/>
            <person name="Baker D."/>
            <person name="Gharbi K."/>
            <person name="Hall N."/>
            <person name="Watson M."/>
            <person name="Adriaenssens E.M."/>
            <person name="Foster-Nyarko E."/>
            <person name="Jarju S."/>
            <person name="Secka A."/>
            <person name="Antonio M."/>
            <person name="Oren A."/>
            <person name="Chaudhuri R.R."/>
            <person name="La Ragione R."/>
            <person name="Hildebrand F."/>
            <person name="Pallen M.J."/>
        </authorList>
    </citation>
    <scope>NUCLEOTIDE SEQUENCE</scope>
    <source>
        <strain evidence="8">ChiGjej2B2-19336</strain>
    </source>
</reference>
<evidence type="ECO:0000256" key="5">
    <source>
        <dbReference type="HAMAP-Rule" id="MF_00505"/>
    </source>
</evidence>
<dbReference type="RefSeq" id="WP_304120279.1">
    <property type="nucleotide sequence ID" value="NZ_DYZA01000016.1"/>
</dbReference>
<feature type="binding site" evidence="6">
    <location>
        <position position="92"/>
    </location>
    <ligand>
        <name>ATP</name>
        <dbReference type="ChEBI" id="CHEBI:30616"/>
    </ligand>
</feature>
<dbReference type="GO" id="GO:0005737">
    <property type="term" value="C:cytoplasm"/>
    <property type="evidence" value="ECO:0007669"/>
    <property type="project" value="UniProtKB-SubCell"/>
</dbReference>
<feature type="region of interest" description="Disordered" evidence="7">
    <location>
        <begin position="105"/>
        <end position="131"/>
    </location>
</feature>
<dbReference type="SUPFAM" id="SSF110942">
    <property type="entry name" value="HSP90 C-terminal domain"/>
    <property type="match status" value="1"/>
</dbReference>
<dbReference type="PROSITE" id="PS00298">
    <property type="entry name" value="HSP90"/>
    <property type="match status" value="1"/>
</dbReference>
<feature type="region of interest" description="A; substrate-binding" evidence="5">
    <location>
        <begin position="1"/>
        <end position="359"/>
    </location>
</feature>
<comment type="subcellular location">
    <subcellularLocation>
        <location evidence="5">Cytoplasm</location>
    </subcellularLocation>
</comment>
<dbReference type="NCBIfam" id="NF003555">
    <property type="entry name" value="PRK05218.1"/>
    <property type="match status" value="1"/>
</dbReference>
<dbReference type="Gene3D" id="1.20.120.790">
    <property type="entry name" value="Heat shock protein 90, C-terminal domain"/>
    <property type="match status" value="1"/>
</dbReference>
<feature type="binding site" evidence="6">
    <location>
        <position position="37"/>
    </location>
    <ligand>
        <name>ATP</name>
        <dbReference type="ChEBI" id="CHEBI:30616"/>
    </ligand>
</feature>
<feature type="binding site" evidence="6">
    <location>
        <position position="209"/>
    </location>
    <ligand>
        <name>ATP</name>
        <dbReference type="ChEBI" id="CHEBI:30616"/>
    </ligand>
</feature>
<feature type="compositionally biased region" description="Basic and acidic residues" evidence="7">
    <location>
        <begin position="105"/>
        <end position="127"/>
    </location>
</feature>
<dbReference type="GO" id="GO:0016887">
    <property type="term" value="F:ATP hydrolysis activity"/>
    <property type="evidence" value="ECO:0007669"/>
    <property type="project" value="InterPro"/>
</dbReference>
<dbReference type="InterPro" id="IPR020575">
    <property type="entry name" value="Hsp90_N"/>
</dbReference>
<feature type="binding site" evidence="6">
    <location>
        <position position="33"/>
    </location>
    <ligand>
        <name>ATP</name>
        <dbReference type="ChEBI" id="CHEBI:30616"/>
    </ligand>
</feature>
<proteinExistence type="inferred from homology"/>
<evidence type="ECO:0000256" key="6">
    <source>
        <dbReference type="PIRSR" id="PIRSR002583-1"/>
    </source>
</evidence>
<dbReference type="CDD" id="cd16927">
    <property type="entry name" value="HATPase_Hsp90-like"/>
    <property type="match status" value="1"/>
</dbReference>
<evidence type="ECO:0000256" key="7">
    <source>
        <dbReference type="SAM" id="MobiDB-lite"/>
    </source>
</evidence>
<dbReference type="GO" id="GO:0005524">
    <property type="term" value="F:ATP binding"/>
    <property type="evidence" value="ECO:0007669"/>
    <property type="project" value="UniProtKB-UniRule"/>
</dbReference>
<feature type="binding site" evidence="6">
    <location>
        <position position="79"/>
    </location>
    <ligand>
        <name>ATP</name>
        <dbReference type="ChEBI" id="CHEBI:30616"/>
    </ligand>
</feature>
<keyword evidence="5" id="KW-0346">Stress response</keyword>
<keyword evidence="2 5" id="KW-0547">Nucleotide-binding</keyword>
<dbReference type="PRINTS" id="PR00775">
    <property type="entry name" value="HEATSHOCK90"/>
</dbReference>
<comment type="subunit">
    <text evidence="5">Homodimer.</text>
</comment>
<feature type="binding site" evidence="6">
    <location>
        <position position="359"/>
    </location>
    <ligand>
        <name>ATP</name>
        <dbReference type="ChEBI" id="CHEBI:30616"/>
    </ligand>
</feature>
<keyword evidence="3 5" id="KW-0067">ATP-binding</keyword>
<reference evidence="8" key="2">
    <citation type="submission" date="2021-09" db="EMBL/GenBank/DDBJ databases">
        <authorList>
            <person name="Gilroy R."/>
        </authorList>
    </citation>
    <scope>NUCLEOTIDE SEQUENCE</scope>
    <source>
        <strain evidence="8">ChiGjej2B2-19336</strain>
    </source>
</reference>
<dbReference type="InterPro" id="IPR020568">
    <property type="entry name" value="Ribosomal_Su5_D2-typ_SF"/>
</dbReference>
<dbReference type="Gene3D" id="3.40.50.11260">
    <property type="match status" value="1"/>
</dbReference>
<dbReference type="Pfam" id="PF00183">
    <property type="entry name" value="HSP90"/>
    <property type="match status" value="1"/>
</dbReference>
<dbReference type="SUPFAM" id="SSF54211">
    <property type="entry name" value="Ribosomal protein S5 domain 2-like"/>
    <property type="match status" value="1"/>
</dbReference>
<dbReference type="Gene3D" id="3.30.230.80">
    <property type="match status" value="1"/>
</dbReference>
<feature type="binding site" evidence="6">
    <location>
        <begin position="99"/>
        <end position="100"/>
    </location>
    <ligand>
        <name>ATP</name>
        <dbReference type="ChEBI" id="CHEBI:30616"/>
    </ligand>
</feature>
<feature type="region of interest" description="C" evidence="5">
    <location>
        <begin position="579"/>
        <end position="662"/>
    </location>
</feature>
<keyword evidence="5" id="KW-0963">Cytoplasm</keyword>
<accession>A0A921DRM2</accession>
<sequence length="662" mass="75057">MAESTHQFRAETCKLLNILTHSLYTNHEIFLRELLSNASDALEKVRFLQSTGGEVRDPELPLEIRISVDKENHVLTVADTGIGMTEQEMVENLGTIAHSGSEQFLRAREAEKAAEAPSDGEEKKDEAAPADGEEAIVEHDDTKPGDAAQIIGRFGIGFYSVFMVAKKVEVTSVPAAGDGTPHVWSSEGTGSFTLRALEGAEAEGVKRGTSVKIFLRDEAHEYEESYRLEGVIRKHSNFLPFAIELDGKRINTTAALWREPKFSITREQYNEFYKFLTYDQKEPLDVIHFSVDAPVQFNCLLYIPGSAVDVFDERKDEWGPDLYVRRVLIERHNKELLPHYFAFMKGVVDTEDLPLNISRETLQENVVLRKISQTITRQLLTHFERMAKSEPEKYEEMWKLHGRYIKFGFDSFQYRDRVAPLLRYYSTAQEDKLTSLDDYISRMKPDQKEIWYVASSSMEAAKVNPHLGQFRRKGVEVLFLTDPVDEFALEAIMEYQKHPFKSVELAEAGALDAYPDVENAEPKPEPLSEEEKPELDALIAAVKSILGDQVKDVRATTRPIDGAACLVSPDGVSSSMEKLMRVMQKSDGIPQKILELNPDHALVRALMRICKSGEDDTFKDMVNSLFDSTLLLDGYMNEPFAMAERSMRLLRQAAGWYSDLRK</sequence>
<dbReference type="EMBL" id="DYZA01000016">
    <property type="protein sequence ID" value="HJD96152.1"/>
    <property type="molecule type" value="Genomic_DNA"/>
</dbReference>
<dbReference type="Proteomes" id="UP000698963">
    <property type="component" value="Unassembled WGS sequence"/>
</dbReference>
<dbReference type="InterPro" id="IPR001404">
    <property type="entry name" value="Hsp90_fam"/>
</dbReference>
<protein>
    <recommendedName>
        <fullName evidence="5">Chaperone protein HtpG</fullName>
    </recommendedName>
    <alternativeName>
        <fullName evidence="5">Heat shock protein HtpG</fullName>
    </alternativeName>
    <alternativeName>
        <fullName evidence="5">High temperature protein G</fullName>
    </alternativeName>
</protein>
<evidence type="ECO:0000313" key="9">
    <source>
        <dbReference type="Proteomes" id="UP000698963"/>
    </source>
</evidence>
<keyword evidence="4 5" id="KW-0143">Chaperone</keyword>
<evidence type="ECO:0000256" key="3">
    <source>
        <dbReference type="ARBA" id="ARBA00022840"/>
    </source>
</evidence>
<dbReference type="PANTHER" id="PTHR11528">
    <property type="entry name" value="HEAT SHOCK PROTEIN 90 FAMILY MEMBER"/>
    <property type="match status" value="1"/>
</dbReference>
<dbReference type="PIRSF" id="PIRSF002583">
    <property type="entry name" value="Hsp90"/>
    <property type="match status" value="1"/>
</dbReference>
<dbReference type="AlphaFoldDB" id="A0A921DRM2"/>
<comment type="function">
    <text evidence="5">Molecular chaperone. Has ATPase activity.</text>
</comment>
<dbReference type="InterPro" id="IPR019805">
    <property type="entry name" value="Heat_shock_protein_90_CS"/>
</dbReference>
<dbReference type="Gene3D" id="3.30.565.10">
    <property type="entry name" value="Histidine kinase-like ATPase, C-terminal domain"/>
    <property type="match status" value="1"/>
</dbReference>
<dbReference type="GO" id="GO:0051082">
    <property type="term" value="F:unfolded protein binding"/>
    <property type="evidence" value="ECO:0007669"/>
    <property type="project" value="UniProtKB-UniRule"/>
</dbReference>
<evidence type="ECO:0000256" key="4">
    <source>
        <dbReference type="ARBA" id="ARBA00023186"/>
    </source>
</evidence>
<evidence type="ECO:0000313" key="8">
    <source>
        <dbReference type="EMBL" id="HJD96152.1"/>
    </source>
</evidence>